<sequence>MTAVRLIGLPTDVNSSFVRGAAAAPARIRAQLFSPHSNLASEGGGEIGRDIALTDAGDLALTEGRGDAAIITAAVAAALAASAAPLLLGGDHSVTFPIVTAIAAHHGPVTILHFDAHSDLYDDFEGNPASHASPFARIMEAGMARRLVQVGIRTLNDHCRAQAARFGVEIVPMRDFTPDAVPRLDGPVYVSVDLDGLDPAFAPGVAHHEPGGLSTRQLLDVLARVDAPVVGADIVEYNPGRDINDMTAVVAAKLVKELAALLAR</sequence>
<dbReference type="PROSITE" id="PS51409">
    <property type="entry name" value="ARGINASE_2"/>
    <property type="match status" value="1"/>
</dbReference>
<dbReference type="OrthoDB" id="9788689at2"/>
<evidence type="ECO:0000256" key="2">
    <source>
        <dbReference type="ARBA" id="ARBA00022723"/>
    </source>
</evidence>
<dbReference type="EC" id="3.5.3.11" evidence="6"/>
<dbReference type="EMBL" id="WIOL01000001">
    <property type="protein sequence ID" value="MQT16448.1"/>
    <property type="molecule type" value="Genomic_DNA"/>
</dbReference>
<dbReference type="NCBIfam" id="TIGR01230">
    <property type="entry name" value="agmatinase"/>
    <property type="match status" value="1"/>
</dbReference>
<dbReference type="GO" id="GO:0046872">
    <property type="term" value="F:metal ion binding"/>
    <property type="evidence" value="ECO:0007669"/>
    <property type="project" value="UniProtKB-KW"/>
</dbReference>
<proteinExistence type="inferred from homology"/>
<dbReference type="AlphaFoldDB" id="A0A7C9KY27"/>
<comment type="caution">
    <text evidence="6">The sequence shown here is derived from an EMBL/GenBank/DDBJ whole genome shotgun (WGS) entry which is preliminary data.</text>
</comment>
<comment type="cofactor">
    <cofactor evidence="4">
        <name>Mn(2+)</name>
        <dbReference type="ChEBI" id="CHEBI:29035"/>
    </cofactor>
    <text evidence="4">Binds 2 manganese ions per subunit.</text>
</comment>
<protein>
    <submittedName>
        <fullName evidence="6">Agmatinase</fullName>
        <ecNumber evidence="6">3.5.3.11</ecNumber>
    </submittedName>
</protein>
<dbReference type="Proteomes" id="UP000481327">
    <property type="component" value="Unassembled WGS sequence"/>
</dbReference>
<feature type="binding site" evidence="4">
    <location>
        <position position="117"/>
    </location>
    <ligand>
        <name>Mn(2+)</name>
        <dbReference type="ChEBI" id="CHEBI:29035"/>
        <label>1</label>
    </ligand>
</feature>
<keyword evidence="4" id="KW-0464">Manganese</keyword>
<evidence type="ECO:0000256" key="4">
    <source>
        <dbReference type="PIRSR" id="PIRSR036979-1"/>
    </source>
</evidence>
<organism evidence="6 7">
    <name type="scientific">Sandarakinorhabdus fusca</name>
    <dbReference type="NCBI Taxonomy" id="1439888"/>
    <lineage>
        <taxon>Bacteria</taxon>
        <taxon>Pseudomonadati</taxon>
        <taxon>Pseudomonadota</taxon>
        <taxon>Alphaproteobacteria</taxon>
        <taxon>Sphingomonadales</taxon>
        <taxon>Sphingosinicellaceae</taxon>
        <taxon>Sandarakinorhabdus</taxon>
    </lineage>
</organism>
<evidence type="ECO:0000313" key="7">
    <source>
        <dbReference type="Proteomes" id="UP000481327"/>
    </source>
</evidence>
<dbReference type="PANTHER" id="PTHR11358">
    <property type="entry name" value="ARGINASE/AGMATINASE"/>
    <property type="match status" value="1"/>
</dbReference>
<feature type="binding site" evidence="4">
    <location>
        <position position="195"/>
    </location>
    <ligand>
        <name>Mn(2+)</name>
        <dbReference type="ChEBI" id="CHEBI:29035"/>
        <label>1</label>
    </ligand>
</feature>
<dbReference type="PIRSF" id="PIRSF036979">
    <property type="entry name" value="Arginase"/>
    <property type="match status" value="1"/>
</dbReference>
<gene>
    <name evidence="6" type="primary">speB</name>
    <name evidence="6" type="ORF">F3168_04150</name>
</gene>
<dbReference type="InterPro" id="IPR020855">
    <property type="entry name" value="Ureohydrolase_Mn_BS"/>
</dbReference>
<dbReference type="InterPro" id="IPR023696">
    <property type="entry name" value="Ureohydrolase_dom_sf"/>
</dbReference>
<feature type="binding site" evidence="4">
    <location>
        <position position="92"/>
    </location>
    <ligand>
        <name>Mn(2+)</name>
        <dbReference type="ChEBI" id="CHEBI:29035"/>
        <label>1</label>
    </ligand>
</feature>
<dbReference type="Gene3D" id="3.40.800.10">
    <property type="entry name" value="Ureohydrolase domain"/>
    <property type="match status" value="1"/>
</dbReference>
<dbReference type="InterPro" id="IPR006035">
    <property type="entry name" value="Ureohydrolase"/>
</dbReference>
<dbReference type="RefSeq" id="WP_152576845.1">
    <property type="nucleotide sequence ID" value="NZ_JAATJI010000001.1"/>
</dbReference>
<feature type="binding site" evidence="4">
    <location>
        <position position="193"/>
    </location>
    <ligand>
        <name>Mn(2+)</name>
        <dbReference type="ChEBI" id="CHEBI:29035"/>
        <label>1</label>
    </ligand>
</feature>
<evidence type="ECO:0000256" key="1">
    <source>
        <dbReference type="ARBA" id="ARBA00009227"/>
    </source>
</evidence>
<evidence type="ECO:0000256" key="3">
    <source>
        <dbReference type="ARBA" id="ARBA00022801"/>
    </source>
</evidence>
<dbReference type="SUPFAM" id="SSF52768">
    <property type="entry name" value="Arginase/deacetylase"/>
    <property type="match status" value="1"/>
</dbReference>
<evidence type="ECO:0000313" key="6">
    <source>
        <dbReference type="EMBL" id="MQT16448.1"/>
    </source>
</evidence>
<feature type="binding site" evidence="4">
    <location>
        <position position="119"/>
    </location>
    <ligand>
        <name>Mn(2+)</name>
        <dbReference type="ChEBI" id="CHEBI:29035"/>
        <label>1</label>
    </ligand>
</feature>
<keyword evidence="2 4" id="KW-0479">Metal-binding</keyword>
<dbReference type="GO" id="GO:0008783">
    <property type="term" value="F:agmatinase activity"/>
    <property type="evidence" value="ECO:0007669"/>
    <property type="project" value="UniProtKB-EC"/>
</dbReference>
<dbReference type="PANTHER" id="PTHR11358:SF26">
    <property type="entry name" value="GUANIDINO ACID HYDROLASE, MITOCHONDRIAL"/>
    <property type="match status" value="1"/>
</dbReference>
<accession>A0A7C9KY27</accession>
<evidence type="ECO:0000256" key="5">
    <source>
        <dbReference type="RuleBase" id="RU003684"/>
    </source>
</evidence>
<dbReference type="Pfam" id="PF00491">
    <property type="entry name" value="Arginase"/>
    <property type="match status" value="1"/>
</dbReference>
<dbReference type="PROSITE" id="PS01053">
    <property type="entry name" value="ARGINASE_1"/>
    <property type="match status" value="1"/>
</dbReference>
<keyword evidence="7" id="KW-1185">Reference proteome</keyword>
<dbReference type="InterPro" id="IPR005925">
    <property type="entry name" value="Agmatinase-rel"/>
</dbReference>
<feature type="binding site" evidence="4">
    <location>
        <position position="115"/>
    </location>
    <ligand>
        <name>Mn(2+)</name>
        <dbReference type="ChEBI" id="CHEBI:29035"/>
        <label>1</label>
    </ligand>
</feature>
<comment type="similarity">
    <text evidence="1">Belongs to the arginase family. Agmatinase subfamily.</text>
</comment>
<dbReference type="GO" id="GO:0033389">
    <property type="term" value="P:putrescine biosynthetic process from arginine, via agmatine"/>
    <property type="evidence" value="ECO:0007669"/>
    <property type="project" value="TreeGrafter"/>
</dbReference>
<keyword evidence="3 5" id="KW-0378">Hydrolase</keyword>
<reference evidence="6 7" key="1">
    <citation type="submission" date="2019-09" db="EMBL/GenBank/DDBJ databases">
        <title>Polymorphobacter sp. isolated from a lake in China.</title>
        <authorList>
            <person name="Liu Z."/>
        </authorList>
    </citation>
    <scope>NUCLEOTIDE SEQUENCE [LARGE SCALE GENOMIC DNA]</scope>
    <source>
        <strain evidence="6 7">D40P</strain>
    </source>
</reference>
<name>A0A7C9KY27_9SPHN</name>